<evidence type="ECO:0000313" key="2">
    <source>
        <dbReference type="EMBL" id="MBW60873.1"/>
    </source>
</evidence>
<protein>
    <submittedName>
        <fullName evidence="2">Putative secreted protein</fullName>
    </submittedName>
</protein>
<sequence length="150" mass="16241">MLTGEKISVLLFWLEMALAMRAARFVTLSETSSTFSEYRCGAGSPGFCCGSCWLKPWFGFSWAAVGATISTSDTATSSSSIPAAERIAHILKMIRKQDSLTLAGRTASAAGLGRVLLFAAAGDFCWDFLYVSDVTLSDTTTHHLHQCTRR</sequence>
<keyword evidence="1" id="KW-0732">Signal</keyword>
<feature type="chain" id="PRO_5014837574" evidence="1">
    <location>
        <begin position="20"/>
        <end position="150"/>
    </location>
</feature>
<name>A0A2M4C6D6_9DIPT</name>
<evidence type="ECO:0000256" key="1">
    <source>
        <dbReference type="SAM" id="SignalP"/>
    </source>
</evidence>
<accession>A0A2M4C6D6</accession>
<feature type="signal peptide" evidence="1">
    <location>
        <begin position="1"/>
        <end position="19"/>
    </location>
</feature>
<proteinExistence type="predicted"/>
<dbReference type="AlphaFoldDB" id="A0A2M4C6D6"/>
<dbReference type="EMBL" id="GGFJ01011732">
    <property type="protein sequence ID" value="MBW60873.1"/>
    <property type="molecule type" value="Transcribed_RNA"/>
</dbReference>
<reference evidence="2" key="1">
    <citation type="submission" date="2018-01" db="EMBL/GenBank/DDBJ databases">
        <title>An insight into the sialome of Amazonian anophelines.</title>
        <authorList>
            <person name="Ribeiro J.M."/>
            <person name="Scarpassa V."/>
            <person name="Calvo E."/>
        </authorList>
    </citation>
    <scope>NUCLEOTIDE SEQUENCE</scope>
    <source>
        <tissue evidence="2">Salivary glands</tissue>
    </source>
</reference>
<organism evidence="2">
    <name type="scientific">Anopheles marajoara</name>
    <dbReference type="NCBI Taxonomy" id="58244"/>
    <lineage>
        <taxon>Eukaryota</taxon>
        <taxon>Metazoa</taxon>
        <taxon>Ecdysozoa</taxon>
        <taxon>Arthropoda</taxon>
        <taxon>Hexapoda</taxon>
        <taxon>Insecta</taxon>
        <taxon>Pterygota</taxon>
        <taxon>Neoptera</taxon>
        <taxon>Endopterygota</taxon>
        <taxon>Diptera</taxon>
        <taxon>Nematocera</taxon>
        <taxon>Culicoidea</taxon>
        <taxon>Culicidae</taxon>
        <taxon>Anophelinae</taxon>
        <taxon>Anopheles</taxon>
    </lineage>
</organism>